<sequence length="388" mass="39627">MNDRSDRWRELRRAASALAAAALPESMRDRLAALDEAGILAMNAPAATGGFAATLAENVEILRVLAASCGSTAWALAGHCALAGALRSSATLQHQAPGQGCTIDHVHSGMPWSAASSGRNTPPAFLGCAAGGPFATTPVAAAGPTATPTLGGWTLDGVLPLVAGFEACTHIFVAAHGTAAPLLLLVPRPGPELAVVVAPWEGPSMPVSGAHSVELRGLPVAAGDLVAGEDAAAVLARVQRWYSACQSAVFLGLAERAHELAVAVGRASPRGALPGVQFALGRMRALLAAMEALLAESCTAPADVVDDPAGEGVRACVLRYYLTNEAPRVVQLALEVIGAPGVRERAPIAQILRDVQLGPLLPLDNDAARELIGKSALGVDLAASPRWQ</sequence>
<evidence type="ECO:0000256" key="4">
    <source>
        <dbReference type="ARBA" id="ARBA00022827"/>
    </source>
</evidence>
<evidence type="ECO:0000313" key="7">
    <source>
        <dbReference type="Proteomes" id="UP001139031"/>
    </source>
</evidence>
<dbReference type="InterPro" id="IPR036250">
    <property type="entry name" value="AcylCo_DH-like_C"/>
</dbReference>
<dbReference type="InterPro" id="IPR009075">
    <property type="entry name" value="AcylCo_DH/oxidase_C"/>
</dbReference>
<comment type="similarity">
    <text evidence="2">Belongs to the acyl-CoA dehydrogenase family.</text>
</comment>
<dbReference type="Gene3D" id="1.10.540.10">
    <property type="entry name" value="Acyl-CoA dehydrogenase/oxidase, N-terminal domain"/>
    <property type="match status" value="1"/>
</dbReference>
<gene>
    <name evidence="6" type="ORF">K7C98_41225</name>
</gene>
<dbReference type="Proteomes" id="UP001139031">
    <property type="component" value="Unassembled WGS sequence"/>
</dbReference>
<name>A0ABS7U5V9_9BACT</name>
<keyword evidence="3" id="KW-0285">Flavoprotein</keyword>
<comment type="cofactor">
    <cofactor evidence="1">
        <name>FAD</name>
        <dbReference type="ChEBI" id="CHEBI:57692"/>
    </cofactor>
</comment>
<dbReference type="PIRSF" id="PIRSF016578">
    <property type="entry name" value="HsaA"/>
    <property type="match status" value="1"/>
</dbReference>
<dbReference type="Gene3D" id="1.20.140.10">
    <property type="entry name" value="Butyryl-CoA Dehydrogenase, subunit A, domain 3"/>
    <property type="match status" value="1"/>
</dbReference>
<proteinExistence type="inferred from homology"/>
<evidence type="ECO:0000313" key="6">
    <source>
        <dbReference type="EMBL" id="MBZ5715690.1"/>
    </source>
</evidence>
<dbReference type="InterPro" id="IPR009100">
    <property type="entry name" value="AcylCoA_DH/oxidase_NM_dom_sf"/>
</dbReference>
<reference evidence="6" key="1">
    <citation type="submission" date="2021-08" db="EMBL/GenBank/DDBJ databases">
        <authorList>
            <person name="Stevens D.C."/>
        </authorList>
    </citation>
    <scope>NUCLEOTIDE SEQUENCE</scope>
    <source>
        <strain evidence="6">DSM 53165</strain>
    </source>
</reference>
<keyword evidence="4" id="KW-0274">FAD</keyword>
<dbReference type="SUPFAM" id="SSF56645">
    <property type="entry name" value="Acyl-CoA dehydrogenase NM domain-like"/>
    <property type="match status" value="1"/>
</dbReference>
<protein>
    <recommendedName>
        <fullName evidence="5">Acyl-CoA dehydrogenase/oxidase C-terminal domain-containing protein</fullName>
    </recommendedName>
</protein>
<dbReference type="Pfam" id="PF00441">
    <property type="entry name" value="Acyl-CoA_dh_1"/>
    <property type="match status" value="1"/>
</dbReference>
<accession>A0ABS7U5V9</accession>
<dbReference type="RefSeq" id="WP_224197424.1">
    <property type="nucleotide sequence ID" value="NZ_JAIRAU010000057.1"/>
</dbReference>
<dbReference type="SUPFAM" id="SSF47203">
    <property type="entry name" value="Acyl-CoA dehydrogenase C-terminal domain-like"/>
    <property type="match status" value="1"/>
</dbReference>
<dbReference type="EMBL" id="JAIRAU010000057">
    <property type="protein sequence ID" value="MBZ5715690.1"/>
    <property type="molecule type" value="Genomic_DNA"/>
</dbReference>
<evidence type="ECO:0000256" key="3">
    <source>
        <dbReference type="ARBA" id="ARBA00022630"/>
    </source>
</evidence>
<organism evidence="6 7">
    <name type="scientific">Nannocystis pusilla</name>
    <dbReference type="NCBI Taxonomy" id="889268"/>
    <lineage>
        <taxon>Bacteria</taxon>
        <taxon>Pseudomonadati</taxon>
        <taxon>Myxococcota</taxon>
        <taxon>Polyangia</taxon>
        <taxon>Nannocystales</taxon>
        <taxon>Nannocystaceae</taxon>
        <taxon>Nannocystis</taxon>
    </lineage>
</organism>
<keyword evidence="7" id="KW-1185">Reference proteome</keyword>
<comment type="caution">
    <text evidence="6">The sequence shown here is derived from an EMBL/GenBank/DDBJ whole genome shotgun (WGS) entry which is preliminary data.</text>
</comment>
<evidence type="ECO:0000256" key="1">
    <source>
        <dbReference type="ARBA" id="ARBA00001974"/>
    </source>
</evidence>
<dbReference type="InterPro" id="IPR037069">
    <property type="entry name" value="AcylCoA_DH/ox_N_sf"/>
</dbReference>
<feature type="domain" description="Acyl-CoA dehydrogenase/oxidase C-terminal" evidence="5">
    <location>
        <begin position="246"/>
        <end position="361"/>
    </location>
</feature>
<evidence type="ECO:0000256" key="2">
    <source>
        <dbReference type="ARBA" id="ARBA00009347"/>
    </source>
</evidence>
<evidence type="ECO:0000259" key="5">
    <source>
        <dbReference type="Pfam" id="PF00441"/>
    </source>
</evidence>